<dbReference type="SUPFAM" id="SSF160104">
    <property type="entry name" value="Acetoacetate decarboxylase-like"/>
    <property type="match status" value="1"/>
</dbReference>
<accession>A0A9W8Y2M2</accession>
<dbReference type="OrthoDB" id="9970474at2759"/>
<name>A0A9W8Y2M2_9PLEO</name>
<sequence>MSETTPLLSVPDSTKSLLTEPSQHPVPRSKAPWTVHAESYFLFMKLRELPQGLYDPLEESWGDEGLGEFKGGLGTIMIVRYSVTPVGPYDELLLIPGNFAVPQPSQGPPKIPKKALRISRIYVSQRTTTYNGRLNWNIPKHLARFSFSAPPTLKGQSPPLSLDVKVFPPGSEDGDGVGPFFACTLKPWRWVPSMPMNSKWIPMSMMHVQPPIPEPPGQRAAVKDVLQSPEIDAYDVGAKGEEALCVGTDRWTAFDIGLSFPRARGCWVSMGETGTEEGVSARYFSQGLQPWGVGGWMEEGVLEIEEPLEWKL</sequence>
<feature type="compositionally biased region" description="Polar residues" evidence="1">
    <location>
        <begin position="1"/>
        <end position="22"/>
    </location>
</feature>
<dbReference type="AlphaFoldDB" id="A0A9W8Y2M2"/>
<organism evidence="2 3">
    <name type="scientific">Neocucurbitaria cava</name>
    <dbReference type="NCBI Taxonomy" id="798079"/>
    <lineage>
        <taxon>Eukaryota</taxon>
        <taxon>Fungi</taxon>
        <taxon>Dikarya</taxon>
        <taxon>Ascomycota</taxon>
        <taxon>Pezizomycotina</taxon>
        <taxon>Dothideomycetes</taxon>
        <taxon>Pleosporomycetidae</taxon>
        <taxon>Pleosporales</taxon>
        <taxon>Pleosporineae</taxon>
        <taxon>Cucurbitariaceae</taxon>
        <taxon>Neocucurbitaria</taxon>
    </lineage>
</organism>
<evidence type="ECO:0000313" key="3">
    <source>
        <dbReference type="Proteomes" id="UP001140560"/>
    </source>
</evidence>
<dbReference type="PANTHER" id="PTHR40518:SF1">
    <property type="entry name" value="ACETOACETATE DECARBOXYLASE"/>
    <property type="match status" value="1"/>
</dbReference>
<protein>
    <submittedName>
        <fullName evidence="2">Uncharacterized protein</fullName>
    </submittedName>
</protein>
<gene>
    <name evidence="2" type="ORF">N0V83_007939</name>
</gene>
<evidence type="ECO:0000313" key="2">
    <source>
        <dbReference type="EMBL" id="KAJ4366303.1"/>
    </source>
</evidence>
<feature type="region of interest" description="Disordered" evidence="1">
    <location>
        <begin position="1"/>
        <end position="29"/>
    </location>
</feature>
<keyword evidence="3" id="KW-1185">Reference proteome</keyword>
<reference evidence="2" key="1">
    <citation type="submission" date="2022-10" db="EMBL/GenBank/DDBJ databases">
        <title>Tapping the CABI collections for fungal endophytes: first genome assemblies for Collariella, Neodidymelliopsis, Ascochyta clinopodiicola, Didymella pomorum, Didymosphaeria variabile, Neocosmospora piperis and Neocucurbitaria cava.</title>
        <authorList>
            <person name="Hill R."/>
        </authorList>
    </citation>
    <scope>NUCLEOTIDE SEQUENCE</scope>
    <source>
        <strain evidence="2">IMI 356814</strain>
    </source>
</reference>
<dbReference type="EMBL" id="JAPEUY010000014">
    <property type="protein sequence ID" value="KAJ4366303.1"/>
    <property type="molecule type" value="Genomic_DNA"/>
</dbReference>
<dbReference type="PANTHER" id="PTHR40518">
    <property type="entry name" value="ACETOACETATE DECARBOXYLASE"/>
    <property type="match status" value="1"/>
</dbReference>
<evidence type="ECO:0000256" key="1">
    <source>
        <dbReference type="SAM" id="MobiDB-lite"/>
    </source>
</evidence>
<proteinExistence type="predicted"/>
<comment type="caution">
    <text evidence="2">The sequence shown here is derived from an EMBL/GenBank/DDBJ whole genome shotgun (WGS) entry which is preliminary data.</text>
</comment>
<dbReference type="InterPro" id="IPR023375">
    <property type="entry name" value="ADC_dom_sf"/>
</dbReference>
<dbReference type="Proteomes" id="UP001140560">
    <property type="component" value="Unassembled WGS sequence"/>
</dbReference>